<dbReference type="OrthoDB" id="9147239at2"/>
<dbReference type="Gene3D" id="3.50.50.60">
    <property type="entry name" value="FAD/NAD(P)-binding domain"/>
    <property type="match status" value="1"/>
</dbReference>
<organism evidence="4 5">
    <name type="scientific">Bordetella ansorpii</name>
    <dbReference type="NCBI Taxonomy" id="288768"/>
    <lineage>
        <taxon>Bacteria</taxon>
        <taxon>Pseudomonadati</taxon>
        <taxon>Pseudomonadota</taxon>
        <taxon>Betaproteobacteria</taxon>
        <taxon>Burkholderiales</taxon>
        <taxon>Alcaligenaceae</taxon>
        <taxon>Bordetella</taxon>
    </lineage>
</organism>
<dbReference type="Pfam" id="PF01494">
    <property type="entry name" value="FAD_binding_3"/>
    <property type="match status" value="1"/>
</dbReference>
<keyword evidence="2 4" id="KW-0503">Monooxygenase</keyword>
<dbReference type="Proteomes" id="UP000076848">
    <property type="component" value="Unassembled WGS sequence"/>
</dbReference>
<accession>A0A157SBU6</accession>
<proteinExistence type="predicted"/>
<evidence type="ECO:0000259" key="3">
    <source>
        <dbReference type="Pfam" id="PF01494"/>
    </source>
</evidence>
<evidence type="ECO:0000256" key="1">
    <source>
        <dbReference type="ARBA" id="ARBA00023002"/>
    </source>
</evidence>
<dbReference type="SUPFAM" id="SSF51905">
    <property type="entry name" value="FAD/NAD(P)-binding domain"/>
    <property type="match status" value="1"/>
</dbReference>
<dbReference type="STRING" id="288768.SAMEA3906486_01745"/>
<protein>
    <submittedName>
        <fullName evidence="4">Monooxygenase</fullName>
        <ecNumber evidence="4">1.14.13.24</ecNumber>
    </submittedName>
</protein>
<dbReference type="PRINTS" id="PR00420">
    <property type="entry name" value="RNGMNOXGNASE"/>
</dbReference>
<keyword evidence="1 4" id="KW-0560">Oxidoreductase</keyword>
<dbReference type="PANTHER" id="PTHR13789">
    <property type="entry name" value="MONOOXYGENASE"/>
    <property type="match status" value="1"/>
</dbReference>
<dbReference type="PROSITE" id="PS51257">
    <property type="entry name" value="PROKAR_LIPOPROTEIN"/>
    <property type="match status" value="1"/>
</dbReference>
<evidence type="ECO:0000313" key="5">
    <source>
        <dbReference type="Proteomes" id="UP000076848"/>
    </source>
</evidence>
<dbReference type="InterPro" id="IPR036188">
    <property type="entry name" value="FAD/NAD-bd_sf"/>
</dbReference>
<evidence type="ECO:0000313" key="4">
    <source>
        <dbReference type="EMBL" id="SAI67834.1"/>
    </source>
</evidence>
<dbReference type="Gene3D" id="3.30.9.30">
    <property type="match status" value="1"/>
</dbReference>
<dbReference type="AlphaFoldDB" id="A0A157SBU6"/>
<dbReference type="SUPFAM" id="SSF54373">
    <property type="entry name" value="FAD-linked reductases, C-terminal domain"/>
    <property type="match status" value="1"/>
</dbReference>
<dbReference type="EMBL" id="FKIF01000002">
    <property type="protein sequence ID" value="SAI67834.1"/>
    <property type="molecule type" value="Genomic_DNA"/>
</dbReference>
<feature type="domain" description="FAD-binding" evidence="3">
    <location>
        <begin position="4"/>
        <end position="356"/>
    </location>
</feature>
<name>A0A157SBU6_9BORD</name>
<sequence length="419" mass="45912">MTRDTDVVIIGAGVGGLVLALSLHQAGIACRVYEAVREIRPLGVGINLLPHATRELDELGLLPALDPVGVRTQESVFYTRHGQLIYREPAGQAAGYDWPQYSIHRGDLQMALLDAVRQRLGPDSVVTDARCIRVDQDDAGITARLRDGDGRELPSVRGALAVGCDGIHSALRKQLYPQEGAPRYSGVNMWRGTTRCKPFLSGASMVRAGWLSTGKMVIYPIRDDIDAQGNQLVNWVAEIEAAEPAVRDWTRAGRLEDFFPAFADWHFDWLDVAALIQDADSILEYPMVDQDPLPTWTQGRLTLLGDAAHPMVPRGSNGAGQAVIDARYLAGQLKRQGLTPAALADYDRARVEATTRVVLTNRANPPDAILREVHVRSGDRPYARIEDVISAAELENISANYRRVAGFDPVALKARPSFL</sequence>
<dbReference type="InterPro" id="IPR002938">
    <property type="entry name" value="FAD-bd"/>
</dbReference>
<dbReference type="RefSeq" id="WP_066125680.1">
    <property type="nucleotide sequence ID" value="NZ_FKIF01000002.1"/>
</dbReference>
<dbReference type="PANTHER" id="PTHR13789:SF268">
    <property type="entry name" value="5-METHYLPHENAZINE-1-CARBOXYLATE 1-MONOOXYGENASE"/>
    <property type="match status" value="1"/>
</dbReference>
<keyword evidence="5" id="KW-1185">Reference proteome</keyword>
<evidence type="ECO:0000256" key="2">
    <source>
        <dbReference type="ARBA" id="ARBA00023033"/>
    </source>
</evidence>
<dbReference type="NCBIfam" id="NF005720">
    <property type="entry name" value="PRK07538.1"/>
    <property type="match status" value="1"/>
</dbReference>
<dbReference type="GO" id="GO:0071949">
    <property type="term" value="F:FAD binding"/>
    <property type="evidence" value="ECO:0007669"/>
    <property type="project" value="InterPro"/>
</dbReference>
<gene>
    <name evidence="4" type="primary">xlnD_2</name>
    <name evidence="4" type="ORF">SAMEA3906486_01745</name>
</gene>
<dbReference type="GO" id="GO:0018669">
    <property type="term" value="F:3-hydroxybenzoate 6-monooxygenase activity"/>
    <property type="evidence" value="ECO:0007669"/>
    <property type="project" value="UniProtKB-EC"/>
</dbReference>
<dbReference type="InterPro" id="IPR050493">
    <property type="entry name" value="FAD-dep_Monooxygenase_BioMet"/>
</dbReference>
<dbReference type="EC" id="1.14.13.24" evidence="4"/>
<reference evidence="4 5" key="1">
    <citation type="submission" date="2016-04" db="EMBL/GenBank/DDBJ databases">
        <authorList>
            <consortium name="Pathogen Informatics"/>
        </authorList>
    </citation>
    <scope>NUCLEOTIDE SEQUENCE [LARGE SCALE GENOMIC DNA]</scope>
    <source>
        <strain evidence="4 5">H050680373</strain>
    </source>
</reference>